<evidence type="ECO:0000256" key="1">
    <source>
        <dbReference type="SAM" id="MobiDB-lite"/>
    </source>
</evidence>
<feature type="signal peptide" evidence="3">
    <location>
        <begin position="1"/>
        <end position="45"/>
    </location>
</feature>
<feature type="region of interest" description="Disordered" evidence="1">
    <location>
        <begin position="183"/>
        <end position="301"/>
    </location>
</feature>
<feature type="compositionally biased region" description="Low complexity" evidence="1">
    <location>
        <begin position="213"/>
        <end position="222"/>
    </location>
</feature>
<feature type="compositionally biased region" description="Gly residues" evidence="1">
    <location>
        <begin position="386"/>
        <end position="401"/>
    </location>
</feature>
<keyword evidence="3" id="KW-0732">Signal</keyword>
<evidence type="ECO:0000256" key="3">
    <source>
        <dbReference type="SAM" id="SignalP"/>
    </source>
</evidence>
<keyword evidence="2" id="KW-1133">Transmembrane helix</keyword>
<feature type="compositionally biased region" description="Polar residues" evidence="1">
    <location>
        <begin position="250"/>
        <end position="261"/>
    </location>
</feature>
<evidence type="ECO:0000256" key="2">
    <source>
        <dbReference type="SAM" id="Phobius"/>
    </source>
</evidence>
<feature type="region of interest" description="Disordered" evidence="1">
    <location>
        <begin position="337"/>
        <end position="438"/>
    </location>
</feature>
<organism evidence="4">
    <name type="scientific">Propionibacterium freudenreichii subsp. freudenreichii</name>
    <dbReference type="NCBI Taxonomy" id="66712"/>
    <lineage>
        <taxon>Bacteria</taxon>
        <taxon>Bacillati</taxon>
        <taxon>Actinomycetota</taxon>
        <taxon>Actinomycetes</taxon>
        <taxon>Propionibacteriales</taxon>
        <taxon>Propionibacteriaceae</taxon>
        <taxon>Propionibacterium</taxon>
    </lineage>
</organism>
<feature type="region of interest" description="Disordered" evidence="1">
    <location>
        <begin position="137"/>
        <end position="167"/>
    </location>
</feature>
<evidence type="ECO:0000313" key="4">
    <source>
        <dbReference type="EMBL" id="CEP26618.1"/>
    </source>
</evidence>
<reference evidence="4" key="1">
    <citation type="submission" date="2014-08" db="EMBL/GenBank/DDBJ databases">
        <authorList>
            <person name="Falentin Helene"/>
        </authorList>
    </citation>
    <scope>NUCLEOTIDE SEQUENCE</scope>
</reference>
<sequence length="454" mass="46477">MWLHVFVVRIGLAMSTTPRLRITGLCLLACLLFSALLMLPLQARADPTPGQTWTDGACKKDAGITLVVDFNEKNKDHWPEGTQDGRITRCINPASAYKDAFNETKQQTTAILKAAGFANEAGQDGTITTLDSIGVTGDDKWVPSADNQEPTRAWKEEPKLDPNADNNGRFFGFAIGTDNKAFPGGDLKYADDPTSPTPAPDPGTDQGQGGGDAANTGNTNTGNTGGGGVVAGNSNNNSRGTSNFVPRTFPRSTGRVTTNPTARWGGAAAGSSSNPSASPSPSSSPSSSAVWGSDATPEAAAHNGNSPARLWLLGGIGALALGVIVWGSVMLYRMRDGGKGKGGAPARSADEPEAGGPGDGEASADAGTDGAGTDAGTADGATGDSAGSGQGTAGAEGGAGDESGPDNEVTRPNPVVRDAPASPRDIWRPPESPSRSWWSHVARCPYCAWLSVRS</sequence>
<dbReference type="AlphaFoldDB" id="A0A0B7P036"/>
<feature type="transmembrane region" description="Helical" evidence="2">
    <location>
        <begin position="310"/>
        <end position="332"/>
    </location>
</feature>
<proteinExistence type="predicted"/>
<feature type="compositionally biased region" description="Low complexity" evidence="1">
    <location>
        <begin position="231"/>
        <end position="243"/>
    </location>
</feature>
<feature type="compositionally biased region" description="Low complexity" evidence="1">
    <location>
        <begin position="265"/>
        <end position="289"/>
    </location>
</feature>
<protein>
    <submittedName>
        <fullName evidence="4">Uncharacterized protein</fullName>
    </submittedName>
</protein>
<feature type="compositionally biased region" description="Basic and acidic residues" evidence="1">
    <location>
        <begin position="152"/>
        <end position="162"/>
    </location>
</feature>
<keyword evidence="2" id="KW-0812">Transmembrane</keyword>
<feature type="compositionally biased region" description="Low complexity" evidence="1">
    <location>
        <begin position="360"/>
        <end position="385"/>
    </location>
</feature>
<keyword evidence="2" id="KW-0472">Membrane</keyword>
<dbReference type="EMBL" id="LM676417">
    <property type="protein sequence ID" value="CEP26618.1"/>
    <property type="molecule type" value="Genomic_DNA"/>
</dbReference>
<gene>
    <name evidence="4" type="ORF">PFCIRM138_08525</name>
</gene>
<feature type="chain" id="PRO_5002138474" evidence="3">
    <location>
        <begin position="46"/>
        <end position="454"/>
    </location>
</feature>
<accession>A0A0B7P036</accession>
<name>A0A0B7P036_PROFF</name>